<sequence length="832" mass="97346">MASRDFDKFSDPEFDKILYEIGWDYSFVLPELNDANKALMEEVRQSRTVKTPSSYLCTRIMLSHCLFDCVQALIKANEKELEVTKHLKTLAERERSRYCQLTAQAEREIKSSYEKMDRIEKSQLKATQNLEELRLQMDLDQQTMENLLAEAAKKDEDLMVIMKYTQMDEHKIKSLTLTIEKKTLEVKEKRKALDKELTETRSTQLALDKSIEDIQRARAEIQHLFHLCENTIKQKKQLDSDMERCSFVRCRQKTREKNTCVAEMKHKLDTERSNNRELQRNIATARMQKAVLRQDLKKHQENLARMQVEVSFSKHTPLLLAFQQELMEELFRQRQSFQSAKVKEKNLIALASKNKFTITNLLSQLTKMENTLIRQQMINNNQVLMLQRKVAQLSGASHTNESEMLEVKVKELTANLEDKKETTKILKNALNECEVCLKKHFLTDFPLKFQWSYHILHMASVSLADRYPLCEERDGEDGLVNNNLLKTEVKRVRDIIYIDADSMMSWEMRKLELEKAMKEREEEIHVYSEMLRHQLKFTELDRQKLSMELNEELSKVEMVKNRFEIMESSLAGSEGEKSQIYYITKATLDKEELRRKSEDMKEHIQKMELETKALENTIHLFSGRCSDYSNGLSEMKKFSEEYQEKMQLEERLKTVEETLKLKKRQIQELRQEIQSLMLEEKVEKEKTRHVQGLIANLNKEAASAQERISRFTKLTREVRSAQSTRSETLEEQDIKLKELKQFNKSINNMLSKAMEEDPDLRPVLEERFQKVVFLMLPRSSASSAGSSHSKSLPWVKTVNLNLDLSAAYPTITSPKSPSSPSSSDSSSSKKTK</sequence>
<reference evidence="8" key="1">
    <citation type="submission" date="2012-01" db="EMBL/GenBank/DDBJ databases">
        <authorList>
            <person name="Walter R."/>
            <person name="Schartl M."/>
            <person name="Warren W."/>
        </authorList>
    </citation>
    <scope>NUCLEOTIDE SEQUENCE [LARGE SCALE GENOMIC DNA]</scope>
    <source>
        <strain evidence="8">JP 163 A</strain>
    </source>
</reference>
<name>M3ZQT3_XIPMA</name>
<organism evidence="7 8">
    <name type="scientific">Xiphophorus maculatus</name>
    <name type="common">Southern platyfish</name>
    <name type="synonym">Platypoecilus maculatus</name>
    <dbReference type="NCBI Taxonomy" id="8083"/>
    <lineage>
        <taxon>Eukaryota</taxon>
        <taxon>Metazoa</taxon>
        <taxon>Chordata</taxon>
        <taxon>Craniata</taxon>
        <taxon>Vertebrata</taxon>
        <taxon>Euteleostomi</taxon>
        <taxon>Actinopterygii</taxon>
        <taxon>Neopterygii</taxon>
        <taxon>Teleostei</taxon>
        <taxon>Neoteleostei</taxon>
        <taxon>Acanthomorphata</taxon>
        <taxon>Ovalentaria</taxon>
        <taxon>Atherinomorphae</taxon>
        <taxon>Cyprinodontiformes</taxon>
        <taxon>Poeciliidae</taxon>
        <taxon>Poeciliinae</taxon>
        <taxon>Xiphophorus</taxon>
    </lineage>
</organism>
<evidence type="ECO:0000256" key="3">
    <source>
        <dbReference type="ARBA" id="ARBA00023054"/>
    </source>
</evidence>
<proteinExistence type="inferred from homology"/>
<dbReference type="GO" id="GO:0060285">
    <property type="term" value="P:cilium-dependent cell motility"/>
    <property type="evidence" value="ECO:0007669"/>
    <property type="project" value="TreeGrafter"/>
</dbReference>
<feature type="compositionally biased region" description="Low complexity" evidence="6">
    <location>
        <begin position="813"/>
        <end position="832"/>
    </location>
</feature>
<dbReference type="GO" id="GO:0005930">
    <property type="term" value="C:axoneme"/>
    <property type="evidence" value="ECO:0007669"/>
    <property type="project" value="InterPro"/>
</dbReference>
<evidence type="ECO:0000256" key="1">
    <source>
        <dbReference type="ARBA" id="ARBA00005805"/>
    </source>
</evidence>
<dbReference type="HOGENOM" id="CLU_009793_2_0_1"/>
<keyword evidence="8" id="KW-1185">Reference proteome</keyword>
<dbReference type="OMA" id="VDADIPM"/>
<feature type="region of interest" description="Disordered" evidence="6">
    <location>
        <begin position="808"/>
        <end position="832"/>
    </location>
</feature>
<feature type="coiled-coil region" evidence="5">
    <location>
        <begin position="503"/>
        <end position="756"/>
    </location>
</feature>
<evidence type="ECO:0000256" key="6">
    <source>
        <dbReference type="SAM" id="MobiDB-lite"/>
    </source>
</evidence>
<evidence type="ECO:0000313" key="8">
    <source>
        <dbReference type="Proteomes" id="UP000002852"/>
    </source>
</evidence>
<dbReference type="Pfam" id="PF24161">
    <property type="entry name" value="CCDC39"/>
    <property type="match status" value="2"/>
</dbReference>
<dbReference type="Ensembl" id="ENSXMAT00000004581.2">
    <property type="protein sequence ID" value="ENSXMAP00000004576.2"/>
    <property type="gene ID" value="ENSXMAG00000004576.2"/>
</dbReference>
<feature type="coiled-coil region" evidence="5">
    <location>
        <begin position="102"/>
        <end position="150"/>
    </location>
</feature>
<reference evidence="8" key="2">
    <citation type="journal article" date="2013" name="Nat. Genet.">
        <title>The genome of the platyfish, Xiphophorus maculatus, provides insights into evolutionary adaptation and several complex traits.</title>
        <authorList>
            <person name="Schartl M."/>
            <person name="Walter R.B."/>
            <person name="Shen Y."/>
            <person name="Garcia T."/>
            <person name="Catchen J."/>
            <person name="Amores A."/>
            <person name="Braasch I."/>
            <person name="Chalopin D."/>
            <person name="Volff J.N."/>
            <person name="Lesch K.P."/>
            <person name="Bisazza A."/>
            <person name="Minx P."/>
            <person name="Hillier L."/>
            <person name="Wilson R.K."/>
            <person name="Fuerstenberg S."/>
            <person name="Boore J."/>
            <person name="Searle S."/>
            <person name="Postlethwait J.H."/>
            <person name="Warren W.C."/>
        </authorList>
    </citation>
    <scope>NUCLEOTIDE SEQUENCE [LARGE SCALE GENOMIC DNA]</scope>
    <source>
        <strain evidence="8">JP 163 A</strain>
    </source>
</reference>
<dbReference type="GeneTree" id="ENSGT00390000015010"/>
<dbReference type="STRING" id="8083.ENSXMAP00000004576"/>
<dbReference type="GO" id="GO:0005576">
    <property type="term" value="C:extracellular region"/>
    <property type="evidence" value="ECO:0007669"/>
    <property type="project" value="GOC"/>
</dbReference>
<dbReference type="GO" id="GO:0036159">
    <property type="term" value="P:inner dynein arm assembly"/>
    <property type="evidence" value="ECO:0007669"/>
    <property type="project" value="InterPro"/>
</dbReference>
<accession>M3ZQT3</accession>
<dbReference type="FunCoup" id="M3ZQT3">
    <property type="interactions" value="100"/>
</dbReference>
<evidence type="ECO:0000313" key="7">
    <source>
        <dbReference type="Ensembl" id="ENSXMAP00000004576.2"/>
    </source>
</evidence>
<feature type="coiled-coil region" evidence="5">
    <location>
        <begin position="261"/>
        <end position="309"/>
    </location>
</feature>
<reference evidence="7" key="4">
    <citation type="submission" date="2025-09" db="UniProtKB">
        <authorList>
            <consortium name="Ensembl"/>
        </authorList>
    </citation>
    <scope>IDENTIFICATION</scope>
    <source>
        <strain evidence="7">JP 163 A</strain>
    </source>
</reference>
<dbReference type="PANTHER" id="PTHR18962:SF0">
    <property type="entry name" value="COILED-COIL DOMAIN-CONTAINING PROTEIN 39"/>
    <property type="match status" value="1"/>
</dbReference>
<comment type="function">
    <text evidence="4">Required for assembly of dynein regulatory complex (DRC) and inner dynein arm (IDA) complexes, which are responsible for ciliary beat regulation, thereby playing a central role in motility in cilia and flagella. Probably acts together with CCDC40 to form a molecular ruler that determines the 96 nanometer (nm) repeat length and arrangements of components in cilia and flagella. Not required for outer dynein arm complexes assembly.</text>
</comment>
<dbReference type="Proteomes" id="UP000002852">
    <property type="component" value="Unassembled WGS sequence"/>
</dbReference>
<evidence type="ECO:0000256" key="2">
    <source>
        <dbReference type="ARBA" id="ARBA00016725"/>
    </source>
</evidence>
<comment type="similarity">
    <text evidence="1">Belongs to the CCDC39 family.</text>
</comment>
<dbReference type="AlphaFoldDB" id="M3ZQT3"/>
<dbReference type="eggNOG" id="ENOG502QS0D">
    <property type="taxonomic scope" value="Eukaryota"/>
</dbReference>
<dbReference type="InParanoid" id="M3ZQT3"/>
<feature type="coiled-coil region" evidence="5">
    <location>
        <begin position="402"/>
        <end position="429"/>
    </location>
</feature>
<dbReference type="PANTHER" id="PTHR18962">
    <property type="entry name" value="COILED-COIL DOMAIN-CONTAINING PROTEIN 39"/>
    <property type="match status" value="1"/>
</dbReference>
<dbReference type="InterPro" id="IPR033290">
    <property type="entry name" value="CCDC39"/>
</dbReference>
<dbReference type="GO" id="GO:0060287">
    <property type="term" value="P:epithelial cilium movement involved in determination of left/right asymmetry"/>
    <property type="evidence" value="ECO:0007669"/>
    <property type="project" value="TreeGrafter"/>
</dbReference>
<protein>
    <recommendedName>
        <fullName evidence="2">Coiled-coil domain-containing protein 39</fullName>
    </recommendedName>
</protein>
<keyword evidence="3 5" id="KW-0175">Coiled coil</keyword>
<evidence type="ECO:0000256" key="4">
    <source>
        <dbReference type="ARBA" id="ARBA00045182"/>
    </source>
</evidence>
<reference evidence="7" key="3">
    <citation type="submission" date="2025-08" db="UniProtKB">
        <authorList>
            <consortium name="Ensembl"/>
        </authorList>
    </citation>
    <scope>IDENTIFICATION</scope>
    <source>
        <strain evidence="7">JP 163 A</strain>
    </source>
</reference>
<evidence type="ECO:0000256" key="5">
    <source>
        <dbReference type="SAM" id="Coils"/>
    </source>
</evidence>